<evidence type="ECO:0000313" key="2">
    <source>
        <dbReference type="Proteomes" id="UP001050975"/>
    </source>
</evidence>
<proteinExistence type="predicted"/>
<evidence type="ECO:0000313" key="1">
    <source>
        <dbReference type="EMBL" id="GET40621.1"/>
    </source>
</evidence>
<dbReference type="EMBL" id="BLAY01000095">
    <property type="protein sequence ID" value="GET40621.1"/>
    <property type="molecule type" value="Genomic_DNA"/>
</dbReference>
<reference evidence="1" key="1">
    <citation type="submission" date="2019-10" db="EMBL/GenBank/DDBJ databases">
        <title>Draft genome sequece of Microseira wollei NIES-4236.</title>
        <authorList>
            <person name="Yamaguchi H."/>
            <person name="Suzuki S."/>
            <person name="Kawachi M."/>
        </authorList>
    </citation>
    <scope>NUCLEOTIDE SEQUENCE</scope>
    <source>
        <strain evidence="1">NIES-4236</strain>
    </source>
</reference>
<protein>
    <submittedName>
        <fullName evidence="1">Uncharacterized protein</fullName>
    </submittedName>
</protein>
<sequence length="73" mass="8571">MAQMLAAQKLNEKPEQEVFGIASYRGVWQFCQLKANVFTRNQTFYTIQDLDKLFAAINYLFQQCELLLNSEKM</sequence>
<accession>A0AAV3XGS2</accession>
<keyword evidence="2" id="KW-1185">Reference proteome</keyword>
<comment type="caution">
    <text evidence="1">The sequence shown here is derived from an EMBL/GenBank/DDBJ whole genome shotgun (WGS) entry which is preliminary data.</text>
</comment>
<organism evidence="1 2">
    <name type="scientific">Microseira wollei NIES-4236</name>
    <dbReference type="NCBI Taxonomy" id="2530354"/>
    <lineage>
        <taxon>Bacteria</taxon>
        <taxon>Bacillati</taxon>
        <taxon>Cyanobacteriota</taxon>
        <taxon>Cyanophyceae</taxon>
        <taxon>Oscillatoriophycideae</taxon>
        <taxon>Aerosakkonematales</taxon>
        <taxon>Aerosakkonemataceae</taxon>
        <taxon>Microseira</taxon>
    </lineage>
</organism>
<dbReference type="AlphaFoldDB" id="A0AAV3XGS2"/>
<name>A0AAV3XGS2_9CYAN</name>
<dbReference type="Proteomes" id="UP001050975">
    <property type="component" value="Unassembled WGS sequence"/>
</dbReference>
<gene>
    <name evidence="1" type="ORF">MiSe_54320</name>
</gene>